<feature type="chain" id="PRO_5034594059" description="Nucleotide exchange factor SIL1" evidence="11">
    <location>
        <begin position="30"/>
        <end position="523"/>
    </location>
</feature>
<dbReference type="InterPro" id="IPR050693">
    <property type="entry name" value="Hsp70_NEF-Inhibitors"/>
</dbReference>
<organism evidence="12 13">
    <name type="scientific">Hyalella azteca</name>
    <name type="common">Amphipod</name>
    <dbReference type="NCBI Taxonomy" id="294128"/>
    <lineage>
        <taxon>Eukaryota</taxon>
        <taxon>Metazoa</taxon>
        <taxon>Ecdysozoa</taxon>
        <taxon>Arthropoda</taxon>
        <taxon>Crustacea</taxon>
        <taxon>Multicrustacea</taxon>
        <taxon>Malacostraca</taxon>
        <taxon>Eumalacostraca</taxon>
        <taxon>Peracarida</taxon>
        <taxon>Amphipoda</taxon>
        <taxon>Senticaudata</taxon>
        <taxon>Talitrida</taxon>
        <taxon>Talitroidea</taxon>
        <taxon>Hyalellidae</taxon>
        <taxon>Hyalella</taxon>
    </lineage>
</organism>
<sequence length="523" mass="58887">MLKFSIFINTSILVILCPIILVLCGLIEASERGPKSTETFSSLAITSDIAIDLEEDETVKTDFLQNINPKKIFIPSTEWKVIDADHVVLPGLHYRMNLETGMKEARLMEGDDGSKYLASAKQWLQKHKVYLNNINDFQADKFLSDVHKENLYLKTGNEKGNLEDFMNDVRKIDDSQRLNREQDDGTTDEPVEHKETSTKSFRTYEELKEELAALNLIMESEQNIVAKKILDHYGLETDDERLESLADLEYLLHNIDNAQTFIDHGGFSKVTIPALNSTSWELRRAACRLLSACVQNFPKGQISAYEAGLVQRLIAMLIADPEATVRSAALSSVSSLVRHFPLAQQQFIALGSHAVKATLFSTTDASAVLRRKMINLLSDLLMERAETSLTEDRLSQLEAVKLEESLASMGWCSLISQQLELLNNQLSVEASELERGSIEHNLDSVLHVVEASPSVCSEELRNAVPALRKLAALQDVFSQPTHHNLENEDLEDESNLRDDNSEVVDRIQRIIATLEHNRSRQEL</sequence>
<evidence type="ECO:0000256" key="1">
    <source>
        <dbReference type="ARBA" id="ARBA00004319"/>
    </source>
</evidence>
<keyword evidence="4" id="KW-0813">Transport</keyword>
<comment type="subcellular location">
    <subcellularLocation>
        <location evidence="1">Endoplasmic reticulum lumen</location>
    </subcellularLocation>
</comment>
<evidence type="ECO:0000256" key="3">
    <source>
        <dbReference type="ARBA" id="ARBA00015352"/>
    </source>
</evidence>
<dbReference type="RefSeq" id="XP_018011086.1">
    <property type="nucleotide sequence ID" value="XM_018155597.2"/>
</dbReference>
<keyword evidence="9" id="KW-0325">Glycoprotein</keyword>
<evidence type="ECO:0000256" key="11">
    <source>
        <dbReference type="SAM" id="SignalP"/>
    </source>
</evidence>
<feature type="signal peptide" evidence="11">
    <location>
        <begin position="1"/>
        <end position="29"/>
    </location>
</feature>
<keyword evidence="6" id="KW-0256">Endoplasmic reticulum</keyword>
<dbReference type="OrthoDB" id="448649at2759"/>
<dbReference type="SUPFAM" id="SSF48371">
    <property type="entry name" value="ARM repeat"/>
    <property type="match status" value="1"/>
</dbReference>
<feature type="region of interest" description="Disordered" evidence="10">
    <location>
        <begin position="176"/>
        <end position="199"/>
    </location>
</feature>
<feature type="compositionally biased region" description="Basic and acidic residues" evidence="10">
    <location>
        <begin position="190"/>
        <end position="199"/>
    </location>
</feature>
<comment type="similarity">
    <text evidence="2">Belongs to the SIL1 family.</text>
</comment>
<keyword evidence="8" id="KW-0811">Translocation</keyword>
<dbReference type="AlphaFoldDB" id="A0A8B7NC19"/>
<keyword evidence="12" id="KW-1185">Reference proteome</keyword>
<dbReference type="InterPro" id="IPR016024">
    <property type="entry name" value="ARM-type_fold"/>
</dbReference>
<gene>
    <name evidence="13" type="primary">LOC108668393</name>
</gene>
<evidence type="ECO:0000256" key="10">
    <source>
        <dbReference type="SAM" id="MobiDB-lite"/>
    </source>
</evidence>
<evidence type="ECO:0000256" key="6">
    <source>
        <dbReference type="ARBA" id="ARBA00022824"/>
    </source>
</evidence>
<dbReference type="InterPro" id="IPR011989">
    <property type="entry name" value="ARM-like"/>
</dbReference>
<dbReference type="GO" id="GO:0015031">
    <property type="term" value="P:protein transport"/>
    <property type="evidence" value="ECO:0007669"/>
    <property type="project" value="UniProtKB-KW"/>
</dbReference>
<proteinExistence type="inferred from homology"/>
<dbReference type="KEGG" id="hazt:108668393"/>
<keyword evidence="5 11" id="KW-0732">Signal</keyword>
<accession>A0A8B7NC19</accession>
<dbReference type="CTD" id="64374"/>
<dbReference type="Gene3D" id="1.25.10.10">
    <property type="entry name" value="Leucine-rich Repeat Variant"/>
    <property type="match status" value="1"/>
</dbReference>
<dbReference type="Proteomes" id="UP000694843">
    <property type="component" value="Unplaced"/>
</dbReference>
<evidence type="ECO:0000256" key="7">
    <source>
        <dbReference type="ARBA" id="ARBA00022927"/>
    </source>
</evidence>
<reference evidence="13" key="1">
    <citation type="submission" date="2025-08" db="UniProtKB">
        <authorList>
            <consortium name="RefSeq"/>
        </authorList>
    </citation>
    <scope>IDENTIFICATION</scope>
    <source>
        <tissue evidence="13">Whole organism</tissue>
    </source>
</reference>
<evidence type="ECO:0000256" key="4">
    <source>
        <dbReference type="ARBA" id="ARBA00022448"/>
    </source>
</evidence>
<evidence type="ECO:0000313" key="12">
    <source>
        <dbReference type="Proteomes" id="UP000694843"/>
    </source>
</evidence>
<dbReference type="PANTHER" id="PTHR19316:SF35">
    <property type="entry name" value="NUCLEOTIDE EXCHANGE FACTOR SIL1"/>
    <property type="match status" value="1"/>
</dbReference>
<dbReference type="OMA" id="IMESEQN"/>
<evidence type="ECO:0000256" key="8">
    <source>
        <dbReference type="ARBA" id="ARBA00023010"/>
    </source>
</evidence>
<name>A0A8B7NC19_HYAAZ</name>
<keyword evidence="7" id="KW-0653">Protein transport</keyword>
<evidence type="ECO:0000256" key="2">
    <source>
        <dbReference type="ARBA" id="ARBA00010588"/>
    </source>
</evidence>
<protein>
    <recommendedName>
        <fullName evidence="3">Nucleotide exchange factor SIL1</fullName>
    </recommendedName>
</protein>
<dbReference type="PANTHER" id="PTHR19316">
    <property type="entry name" value="PROTEIN FOLDING REGULATOR"/>
    <property type="match status" value="1"/>
</dbReference>
<dbReference type="GO" id="GO:0000774">
    <property type="term" value="F:adenyl-nucleotide exchange factor activity"/>
    <property type="evidence" value="ECO:0007669"/>
    <property type="project" value="TreeGrafter"/>
</dbReference>
<dbReference type="GO" id="GO:0005788">
    <property type="term" value="C:endoplasmic reticulum lumen"/>
    <property type="evidence" value="ECO:0007669"/>
    <property type="project" value="UniProtKB-SubCell"/>
</dbReference>
<evidence type="ECO:0000313" key="13">
    <source>
        <dbReference type="RefSeq" id="XP_018011086.1"/>
    </source>
</evidence>
<dbReference type="GeneID" id="108668393"/>
<evidence type="ECO:0000256" key="9">
    <source>
        <dbReference type="ARBA" id="ARBA00023180"/>
    </source>
</evidence>
<evidence type="ECO:0000256" key="5">
    <source>
        <dbReference type="ARBA" id="ARBA00022729"/>
    </source>
</evidence>